<keyword evidence="6" id="KW-0436">Ligase</keyword>
<dbReference type="EC" id="6.3.3.2" evidence="5"/>
<dbReference type="GO" id="GO:0030272">
    <property type="term" value="F:5-formyltetrahydrofolate cyclo-ligase activity"/>
    <property type="evidence" value="ECO:0007669"/>
    <property type="project" value="UniProtKB-EC"/>
</dbReference>
<dbReference type="InterPro" id="IPR037171">
    <property type="entry name" value="NagB/RpiA_transferase-like"/>
</dbReference>
<dbReference type="GO" id="GO:0005524">
    <property type="term" value="F:ATP binding"/>
    <property type="evidence" value="ECO:0007669"/>
    <property type="project" value="UniProtKB-KW"/>
</dbReference>
<evidence type="ECO:0000313" key="6">
    <source>
        <dbReference type="EMBL" id="QIO05384.1"/>
    </source>
</evidence>
<comment type="similarity">
    <text evidence="1 5">Belongs to the 5-formyltetrahydrofolate cyclo-ligase family.</text>
</comment>
<dbReference type="Pfam" id="PF01812">
    <property type="entry name" value="5-FTHF_cyc-lig"/>
    <property type="match status" value="1"/>
</dbReference>
<evidence type="ECO:0000256" key="3">
    <source>
        <dbReference type="ARBA" id="ARBA00022840"/>
    </source>
</evidence>
<organism evidence="6 7">
    <name type="scientific">Acinetobacter shaoyimingii</name>
    <dbReference type="NCBI Taxonomy" id="2715164"/>
    <lineage>
        <taxon>Bacteria</taxon>
        <taxon>Pseudomonadati</taxon>
        <taxon>Pseudomonadota</taxon>
        <taxon>Gammaproteobacteria</taxon>
        <taxon>Moraxellales</taxon>
        <taxon>Moraxellaceae</taxon>
        <taxon>Acinetobacter</taxon>
    </lineage>
</organism>
<keyword evidence="5" id="KW-0460">Magnesium</keyword>
<keyword evidence="3 4" id="KW-0067">ATP-binding</keyword>
<keyword evidence="7" id="KW-1185">Reference proteome</keyword>
<sequence>MIQNPSPLKDSNTHLNDAEFAANGDLKVLRKHLRRARRELNHFQQIQSEKKVLQQLRYLPAFHTAEKIGLYLHSFGEIRTHLIIQLCFKLSKKVYLPMICNMDQRLVWVKVSQHQYVNRKFSHHPLGMKEPMQSRGVHVSHLDLLIMPLLACDVFGTRIGMGGGYYDRTLASAPHGPLRIGLAHDFQFVPMTLYKQKWDQALDYLLTPKHLIQFKRH</sequence>
<dbReference type="SUPFAM" id="SSF100950">
    <property type="entry name" value="NagB/RpiA/CoA transferase-like"/>
    <property type="match status" value="1"/>
</dbReference>
<evidence type="ECO:0000256" key="2">
    <source>
        <dbReference type="ARBA" id="ARBA00022741"/>
    </source>
</evidence>
<dbReference type="NCBIfam" id="TIGR02727">
    <property type="entry name" value="MTHFS_bact"/>
    <property type="match status" value="1"/>
</dbReference>
<accession>A0A6G8RTZ2</accession>
<evidence type="ECO:0000313" key="7">
    <source>
        <dbReference type="Proteomes" id="UP000502297"/>
    </source>
</evidence>
<dbReference type="RefSeq" id="WP_166222402.1">
    <property type="nucleotide sequence ID" value="NZ_CP049801.1"/>
</dbReference>
<gene>
    <name evidence="6" type="ORF">G8E00_05155</name>
</gene>
<comment type="cofactor">
    <cofactor evidence="5">
        <name>Mg(2+)</name>
        <dbReference type="ChEBI" id="CHEBI:18420"/>
    </cofactor>
</comment>
<feature type="binding site" evidence="4">
    <location>
        <position position="77"/>
    </location>
    <ligand>
        <name>substrate</name>
    </ligand>
</feature>
<dbReference type="PANTHER" id="PTHR23407:SF1">
    <property type="entry name" value="5-FORMYLTETRAHYDROFOLATE CYCLO-LIGASE"/>
    <property type="match status" value="1"/>
</dbReference>
<dbReference type="KEGG" id="asha:G8E00_05155"/>
<dbReference type="EMBL" id="CP049801">
    <property type="protein sequence ID" value="QIO05384.1"/>
    <property type="molecule type" value="Genomic_DNA"/>
</dbReference>
<evidence type="ECO:0000256" key="4">
    <source>
        <dbReference type="PIRSR" id="PIRSR006806-1"/>
    </source>
</evidence>
<dbReference type="PIRSF" id="PIRSF006806">
    <property type="entry name" value="FTHF_cligase"/>
    <property type="match status" value="1"/>
</dbReference>
<dbReference type="Gene3D" id="3.40.50.10420">
    <property type="entry name" value="NagB/RpiA/CoA transferase-like"/>
    <property type="match status" value="1"/>
</dbReference>
<dbReference type="AlphaFoldDB" id="A0A6G8RTZ2"/>
<dbReference type="PANTHER" id="PTHR23407">
    <property type="entry name" value="ATPASE INHIBITOR/5-FORMYLTETRAHYDROFOLATE CYCLO-LIGASE"/>
    <property type="match status" value="1"/>
</dbReference>
<dbReference type="InterPro" id="IPR002698">
    <property type="entry name" value="FTHF_cligase"/>
</dbReference>
<dbReference type="GO" id="GO:0035999">
    <property type="term" value="P:tetrahydrofolate interconversion"/>
    <property type="evidence" value="ECO:0007669"/>
    <property type="project" value="TreeGrafter"/>
</dbReference>
<dbReference type="GO" id="GO:0046872">
    <property type="term" value="F:metal ion binding"/>
    <property type="evidence" value="ECO:0007669"/>
    <property type="project" value="UniProtKB-KW"/>
</dbReference>
<comment type="catalytic activity">
    <reaction evidence="5">
        <text>(6S)-5-formyl-5,6,7,8-tetrahydrofolate + ATP = (6R)-5,10-methenyltetrahydrofolate + ADP + phosphate</text>
        <dbReference type="Rhea" id="RHEA:10488"/>
        <dbReference type="ChEBI" id="CHEBI:30616"/>
        <dbReference type="ChEBI" id="CHEBI:43474"/>
        <dbReference type="ChEBI" id="CHEBI:57455"/>
        <dbReference type="ChEBI" id="CHEBI:57457"/>
        <dbReference type="ChEBI" id="CHEBI:456216"/>
        <dbReference type="EC" id="6.3.3.2"/>
    </reaction>
</comment>
<reference evidence="6 7" key="1">
    <citation type="submission" date="2020-03" db="EMBL/GenBank/DDBJ databases">
        <authorList>
            <person name="Zhu W."/>
        </authorList>
    </citation>
    <scope>NUCLEOTIDE SEQUENCE [LARGE SCALE GENOMIC DNA]</scope>
    <source>
        <strain evidence="6 7">323-1</strain>
    </source>
</reference>
<name>A0A6G8RTZ2_9GAMM</name>
<dbReference type="InterPro" id="IPR024185">
    <property type="entry name" value="FTHF_cligase-like_sf"/>
</dbReference>
<proteinExistence type="inferred from homology"/>
<evidence type="ECO:0000256" key="1">
    <source>
        <dbReference type="ARBA" id="ARBA00010638"/>
    </source>
</evidence>
<feature type="binding site" evidence="4">
    <location>
        <position position="72"/>
    </location>
    <ligand>
        <name>substrate</name>
    </ligand>
</feature>
<keyword evidence="5" id="KW-0479">Metal-binding</keyword>
<dbReference type="Proteomes" id="UP000502297">
    <property type="component" value="Chromosome"/>
</dbReference>
<evidence type="ECO:0000256" key="5">
    <source>
        <dbReference type="RuleBase" id="RU361279"/>
    </source>
</evidence>
<protein>
    <recommendedName>
        <fullName evidence="5">5-formyltetrahydrofolate cyclo-ligase</fullName>
        <ecNumber evidence="5">6.3.3.2</ecNumber>
    </recommendedName>
</protein>
<dbReference type="GO" id="GO:0009396">
    <property type="term" value="P:folic acid-containing compound biosynthetic process"/>
    <property type="evidence" value="ECO:0007669"/>
    <property type="project" value="TreeGrafter"/>
</dbReference>
<feature type="binding site" evidence="4">
    <location>
        <begin position="158"/>
        <end position="166"/>
    </location>
    <ligand>
        <name>ATP</name>
        <dbReference type="ChEBI" id="CHEBI:30616"/>
    </ligand>
</feature>
<keyword evidence="2 4" id="KW-0547">Nucleotide-binding</keyword>